<dbReference type="SUPFAM" id="SSF50249">
    <property type="entry name" value="Nucleic acid-binding proteins"/>
    <property type="match status" value="2"/>
</dbReference>
<accession>A0A537IWS9</accession>
<dbReference type="PIRSF" id="PIRSF005901">
    <property type="entry name" value="EF-P"/>
    <property type="match status" value="1"/>
</dbReference>
<dbReference type="InterPro" id="IPR013185">
    <property type="entry name" value="Transl_elong_KOW-like"/>
</dbReference>
<dbReference type="GO" id="GO:0005829">
    <property type="term" value="C:cytosol"/>
    <property type="evidence" value="ECO:0007669"/>
    <property type="project" value="UniProtKB-ARBA"/>
</dbReference>
<evidence type="ECO:0000259" key="11">
    <source>
        <dbReference type="SMART" id="SM00841"/>
    </source>
</evidence>
<evidence type="ECO:0000256" key="9">
    <source>
        <dbReference type="NCBIfam" id="TIGR00038"/>
    </source>
</evidence>
<evidence type="ECO:0000256" key="5">
    <source>
        <dbReference type="ARBA" id="ARBA00022768"/>
    </source>
</evidence>
<dbReference type="InterPro" id="IPR001059">
    <property type="entry name" value="Transl_elong_P/YeiP_cen"/>
</dbReference>
<protein>
    <recommendedName>
        <fullName evidence="8 9">Elongation factor P</fullName>
        <shortName evidence="8">EF-P</shortName>
    </recommendedName>
</protein>
<feature type="domain" description="Elongation factor P C-terminal" evidence="11">
    <location>
        <begin position="129"/>
        <end position="184"/>
    </location>
</feature>
<dbReference type="InterPro" id="IPR008991">
    <property type="entry name" value="Translation_prot_SH3-like_sf"/>
</dbReference>
<dbReference type="InterPro" id="IPR015365">
    <property type="entry name" value="Elong-fact-P_C"/>
</dbReference>
<dbReference type="SMART" id="SM01185">
    <property type="entry name" value="EFP"/>
    <property type="match status" value="1"/>
</dbReference>
<dbReference type="InterPro" id="IPR014722">
    <property type="entry name" value="Rib_uL2_dom2"/>
</dbReference>
<reference evidence="13 14" key="1">
    <citation type="journal article" date="2019" name="Nat. Microbiol.">
        <title>Mediterranean grassland soil C-N compound turnover is dependent on rainfall and depth, and is mediated by genomically divergent microorganisms.</title>
        <authorList>
            <person name="Diamond S."/>
            <person name="Andeer P.F."/>
            <person name="Li Z."/>
            <person name="Crits-Christoph A."/>
            <person name="Burstein D."/>
            <person name="Anantharaman K."/>
            <person name="Lane K.R."/>
            <person name="Thomas B.C."/>
            <person name="Pan C."/>
            <person name="Northen T.R."/>
            <person name="Banfield J.F."/>
        </authorList>
    </citation>
    <scope>NUCLEOTIDE SEQUENCE [LARGE SCALE GENOMIC DNA]</scope>
    <source>
        <strain evidence="13">NP_8</strain>
    </source>
</reference>
<keyword evidence="6 8" id="KW-0648">Protein biosynthesis</keyword>
<dbReference type="Pfam" id="PF09285">
    <property type="entry name" value="Elong-fact-P_C"/>
    <property type="match status" value="1"/>
</dbReference>
<dbReference type="UniPathway" id="UPA00345"/>
<gene>
    <name evidence="8 13" type="primary">efp</name>
    <name evidence="13" type="ORF">E6H05_07005</name>
</gene>
<evidence type="ECO:0000256" key="6">
    <source>
        <dbReference type="ARBA" id="ARBA00022917"/>
    </source>
</evidence>
<comment type="subcellular location">
    <subcellularLocation>
        <location evidence="1 8">Cytoplasm</location>
    </subcellularLocation>
</comment>
<dbReference type="NCBIfam" id="NF001810">
    <property type="entry name" value="PRK00529.1"/>
    <property type="match status" value="1"/>
</dbReference>
<comment type="function">
    <text evidence="7 8">Involved in peptide bond synthesis. Stimulates efficient translation and peptide-bond synthesis on native or reconstituted 70S ribosomes in vitro. Probably functions indirectly by altering the affinity of the ribosome for aminoacyl-tRNA, thus increasing their reactivity as acceptors for peptidyl transferase.</text>
</comment>
<dbReference type="Gene3D" id="2.30.30.30">
    <property type="match status" value="1"/>
</dbReference>
<dbReference type="InterPro" id="IPR012340">
    <property type="entry name" value="NA-bd_OB-fold"/>
</dbReference>
<dbReference type="Proteomes" id="UP000318834">
    <property type="component" value="Unassembled WGS sequence"/>
</dbReference>
<keyword evidence="4 8" id="KW-0963">Cytoplasm</keyword>
<evidence type="ECO:0000256" key="7">
    <source>
        <dbReference type="ARBA" id="ARBA00025469"/>
    </source>
</evidence>
<dbReference type="CDD" id="cd04470">
    <property type="entry name" value="S1_EF-P_repeat_1"/>
    <property type="match status" value="1"/>
</dbReference>
<proteinExistence type="inferred from homology"/>
<dbReference type="EMBL" id="VBAP01000047">
    <property type="protein sequence ID" value="TMI75166.1"/>
    <property type="molecule type" value="Genomic_DNA"/>
</dbReference>
<dbReference type="GO" id="GO:0003746">
    <property type="term" value="F:translation elongation factor activity"/>
    <property type="evidence" value="ECO:0007669"/>
    <property type="project" value="UniProtKB-UniRule"/>
</dbReference>
<evidence type="ECO:0000256" key="3">
    <source>
        <dbReference type="ARBA" id="ARBA00009479"/>
    </source>
</evidence>
<evidence type="ECO:0000256" key="8">
    <source>
        <dbReference type="HAMAP-Rule" id="MF_00141"/>
    </source>
</evidence>
<dbReference type="PROSITE" id="PS01275">
    <property type="entry name" value="EFP"/>
    <property type="match status" value="1"/>
</dbReference>
<evidence type="ECO:0000313" key="13">
    <source>
        <dbReference type="EMBL" id="TMI75166.1"/>
    </source>
</evidence>
<dbReference type="SMART" id="SM00841">
    <property type="entry name" value="Elong-fact-P_C"/>
    <property type="match status" value="1"/>
</dbReference>
<dbReference type="PANTHER" id="PTHR30053:SF12">
    <property type="entry name" value="ELONGATION FACTOR P (EF-P) FAMILY PROTEIN"/>
    <property type="match status" value="1"/>
</dbReference>
<dbReference type="Pfam" id="PF08207">
    <property type="entry name" value="EFP_N"/>
    <property type="match status" value="1"/>
</dbReference>
<dbReference type="InterPro" id="IPR011768">
    <property type="entry name" value="Transl_elongation_fac_P"/>
</dbReference>
<dbReference type="InterPro" id="IPR020599">
    <property type="entry name" value="Transl_elong_fac_P/YeiP"/>
</dbReference>
<dbReference type="AlphaFoldDB" id="A0A537IWS9"/>
<evidence type="ECO:0000256" key="1">
    <source>
        <dbReference type="ARBA" id="ARBA00004496"/>
    </source>
</evidence>
<dbReference type="HAMAP" id="MF_00141">
    <property type="entry name" value="EF_P"/>
    <property type="match status" value="1"/>
</dbReference>
<comment type="caution">
    <text evidence="13">The sequence shown here is derived from an EMBL/GenBank/DDBJ whole genome shotgun (WGS) entry which is preliminary data.</text>
</comment>
<comment type="pathway">
    <text evidence="2 8">Protein biosynthesis; polypeptide chain elongation.</text>
</comment>
<evidence type="ECO:0000259" key="12">
    <source>
        <dbReference type="SMART" id="SM01185"/>
    </source>
</evidence>
<name>A0A537IWS9_9BACT</name>
<dbReference type="Pfam" id="PF01132">
    <property type="entry name" value="EFP"/>
    <property type="match status" value="1"/>
</dbReference>
<dbReference type="FunFam" id="2.30.30.30:FF:000003">
    <property type="entry name" value="Elongation factor P"/>
    <property type="match status" value="1"/>
</dbReference>
<dbReference type="CDD" id="cd05794">
    <property type="entry name" value="S1_EF-P_repeat_2"/>
    <property type="match status" value="1"/>
</dbReference>
<dbReference type="FunFam" id="2.40.50.140:FF:000009">
    <property type="entry name" value="Elongation factor P"/>
    <property type="match status" value="1"/>
</dbReference>
<keyword evidence="5 8" id="KW-0251">Elongation factor</keyword>
<dbReference type="SUPFAM" id="SSF50104">
    <property type="entry name" value="Translation proteins SH3-like domain"/>
    <property type="match status" value="1"/>
</dbReference>
<dbReference type="Gene3D" id="2.40.50.140">
    <property type="entry name" value="Nucleic acid-binding proteins"/>
    <property type="match status" value="2"/>
</dbReference>
<evidence type="ECO:0000256" key="10">
    <source>
        <dbReference type="RuleBase" id="RU004389"/>
    </source>
</evidence>
<evidence type="ECO:0000313" key="14">
    <source>
        <dbReference type="Proteomes" id="UP000318834"/>
    </source>
</evidence>
<dbReference type="PANTHER" id="PTHR30053">
    <property type="entry name" value="ELONGATION FACTOR P"/>
    <property type="match status" value="1"/>
</dbReference>
<feature type="domain" description="Translation elongation factor P/YeiP central" evidence="12">
    <location>
        <begin position="67"/>
        <end position="121"/>
    </location>
</feature>
<evidence type="ECO:0000256" key="2">
    <source>
        <dbReference type="ARBA" id="ARBA00004815"/>
    </source>
</evidence>
<evidence type="ECO:0000256" key="4">
    <source>
        <dbReference type="ARBA" id="ARBA00022490"/>
    </source>
</evidence>
<dbReference type="InterPro" id="IPR013852">
    <property type="entry name" value="Transl_elong_P/YeiP_CS"/>
</dbReference>
<sequence>MISSSEFRPGVIIQLNGDLYAVVETHHHKRAQRQAFVRAKLRNLRTGAVLERNFASDDRVPQVYLDRKPMQYLYCTGDDYVLMDQATFEQLTLPGALLGDAAHYLKDNMDVTVVFYEGRPIAVELPNAVELEVAETAPGVRGDTVSGGSKPARLETGVTVQVPLFVSVGDRIRVDTRTGAYLERVK</sequence>
<dbReference type="GO" id="GO:0043043">
    <property type="term" value="P:peptide biosynthetic process"/>
    <property type="evidence" value="ECO:0007669"/>
    <property type="project" value="InterPro"/>
</dbReference>
<organism evidence="13 14">
    <name type="scientific">Candidatus Segetimicrobium genomatis</name>
    <dbReference type="NCBI Taxonomy" id="2569760"/>
    <lineage>
        <taxon>Bacteria</taxon>
        <taxon>Bacillati</taxon>
        <taxon>Candidatus Sysuimicrobiota</taxon>
        <taxon>Candidatus Sysuimicrobiia</taxon>
        <taxon>Candidatus Sysuimicrobiales</taxon>
        <taxon>Candidatus Segetimicrobiaceae</taxon>
        <taxon>Candidatus Segetimicrobium</taxon>
    </lineage>
</organism>
<comment type="similarity">
    <text evidence="3 8 10">Belongs to the elongation factor P family.</text>
</comment>
<dbReference type="FunFam" id="2.40.50.140:FF:000004">
    <property type="entry name" value="Elongation factor P"/>
    <property type="match status" value="1"/>
</dbReference>
<dbReference type="NCBIfam" id="TIGR00038">
    <property type="entry name" value="efp"/>
    <property type="match status" value="1"/>
</dbReference>